<dbReference type="AlphaFoldDB" id="A0A100YW79"/>
<evidence type="ECO:0000256" key="1">
    <source>
        <dbReference type="SAM" id="Phobius"/>
    </source>
</evidence>
<gene>
    <name evidence="2" type="ORF">AUL39_00320</name>
</gene>
<sequence>MKRNDDATQEKNEDKTPKKHRGKKVLAVILVILAVIIVMAALGGNSSKPSSEPFDPANYQQVDYAKVAKTPDDYKNQKLYFVGSVAQVIEGSNETDVRLATDVSGYDDMVYVKIDNSVLGDNHLQEGQALGVYGTCTGQYHYTSALGVDVAIPGMVADQLDENVETPQQQMVDKVQALFDGASFDKTDKGYGMYEYTATIANATDQNLSNVSVIFGFYDESGTRVDETYVSASSWAAGENAVFDAPATTDAAQVKAEVQAFQIGDDYYSAK</sequence>
<evidence type="ECO:0000313" key="2">
    <source>
        <dbReference type="EMBL" id="KUH58837.1"/>
    </source>
</evidence>
<dbReference type="InterPro" id="IPR047676">
    <property type="entry name" value="FxLYD_dom"/>
</dbReference>
<proteinExistence type="predicted"/>
<keyword evidence="1" id="KW-1133">Transmembrane helix</keyword>
<dbReference type="STRING" id="1299998.AUL39_00320"/>
<accession>A0A100YW79</accession>
<keyword evidence="1" id="KW-0472">Membrane</keyword>
<dbReference type="EMBL" id="LOJF01000001">
    <property type="protein sequence ID" value="KUH58837.1"/>
    <property type="molecule type" value="Genomic_DNA"/>
</dbReference>
<keyword evidence="3" id="KW-1185">Reference proteome</keyword>
<keyword evidence="1" id="KW-0812">Transmembrane</keyword>
<feature type="transmembrane region" description="Helical" evidence="1">
    <location>
        <begin position="25"/>
        <end position="44"/>
    </location>
</feature>
<protein>
    <submittedName>
        <fullName evidence="2">Uncharacterized protein</fullName>
    </submittedName>
</protein>
<dbReference type="OrthoDB" id="3236405at2"/>
<organism evidence="2 3">
    <name type="scientific">Tractidigestivibacter scatoligenes</name>
    <name type="common">Olsenella scatoligenes</name>
    <dbReference type="NCBI Taxonomy" id="1299998"/>
    <lineage>
        <taxon>Bacteria</taxon>
        <taxon>Bacillati</taxon>
        <taxon>Actinomycetota</taxon>
        <taxon>Coriobacteriia</taxon>
        <taxon>Coriobacteriales</taxon>
        <taxon>Atopobiaceae</taxon>
        <taxon>Tractidigestivibacter</taxon>
    </lineage>
</organism>
<evidence type="ECO:0000313" key="3">
    <source>
        <dbReference type="Proteomes" id="UP000054078"/>
    </source>
</evidence>
<reference evidence="2 3" key="1">
    <citation type="submission" date="2015-12" db="EMBL/GenBank/DDBJ databases">
        <title>Draft Genome Sequence of Olsenella scatoligenes SK9K4T; a Producer of 3-Methylindole- (skatole) and 4-Methylphenol- (p-cresol) Isolated from Pig Feces.</title>
        <authorList>
            <person name="Li X."/>
            <person name="Borg B."/>
            <person name="Canibe N."/>
        </authorList>
    </citation>
    <scope>NUCLEOTIDE SEQUENCE [LARGE SCALE GENOMIC DNA]</scope>
    <source>
        <strain evidence="2 3">SK9K4</strain>
    </source>
</reference>
<dbReference type="RefSeq" id="WP_059052501.1">
    <property type="nucleotide sequence ID" value="NZ_LOJF01000001.1"/>
</dbReference>
<name>A0A100YW79_TRASO</name>
<dbReference type="Proteomes" id="UP000054078">
    <property type="component" value="Unassembled WGS sequence"/>
</dbReference>
<comment type="caution">
    <text evidence="2">The sequence shown here is derived from an EMBL/GenBank/DDBJ whole genome shotgun (WGS) entry which is preliminary data.</text>
</comment>
<dbReference type="NCBIfam" id="NF038353">
    <property type="entry name" value="FxLYD_dom"/>
    <property type="match status" value="1"/>
</dbReference>